<evidence type="ECO:0000313" key="1">
    <source>
        <dbReference type="EMBL" id="KAK8940668.1"/>
    </source>
</evidence>
<gene>
    <name evidence="1" type="primary">PLL5</name>
    <name evidence="1" type="ORF">KSP39_PZI009779</name>
</gene>
<keyword evidence="2" id="KW-1185">Reference proteome</keyword>
<accession>A0AAP0BJ99</accession>
<organism evidence="1 2">
    <name type="scientific">Platanthera zijinensis</name>
    <dbReference type="NCBI Taxonomy" id="2320716"/>
    <lineage>
        <taxon>Eukaryota</taxon>
        <taxon>Viridiplantae</taxon>
        <taxon>Streptophyta</taxon>
        <taxon>Embryophyta</taxon>
        <taxon>Tracheophyta</taxon>
        <taxon>Spermatophyta</taxon>
        <taxon>Magnoliopsida</taxon>
        <taxon>Liliopsida</taxon>
        <taxon>Asparagales</taxon>
        <taxon>Orchidaceae</taxon>
        <taxon>Orchidoideae</taxon>
        <taxon>Orchideae</taxon>
        <taxon>Orchidinae</taxon>
        <taxon>Platanthera</taxon>
    </lineage>
</organism>
<comment type="caution">
    <text evidence="1">The sequence shown here is derived from an EMBL/GenBank/DDBJ whole genome shotgun (WGS) entry which is preliminary data.</text>
</comment>
<dbReference type="EMBL" id="JBBWWQ010000008">
    <property type="protein sequence ID" value="KAK8940668.1"/>
    <property type="molecule type" value="Genomic_DNA"/>
</dbReference>
<sequence length="111" mass="12286">MKIKEAYLEIANKMAENLEIALMGYCLLVLVMRGPMSKSMSVGETRAVLGQKWSKCFERDNEENLEDNGDGLAEKPIAVWTSLMAAETNHAGSLNPWKMTACCTEDLTQLG</sequence>
<reference evidence="1 2" key="1">
    <citation type="journal article" date="2022" name="Nat. Plants">
        <title>Genomes of leafy and leafless Platanthera orchids illuminate the evolution of mycoheterotrophy.</title>
        <authorList>
            <person name="Li M.H."/>
            <person name="Liu K.W."/>
            <person name="Li Z."/>
            <person name="Lu H.C."/>
            <person name="Ye Q.L."/>
            <person name="Zhang D."/>
            <person name="Wang J.Y."/>
            <person name="Li Y.F."/>
            <person name="Zhong Z.M."/>
            <person name="Liu X."/>
            <person name="Yu X."/>
            <person name="Liu D.K."/>
            <person name="Tu X.D."/>
            <person name="Liu B."/>
            <person name="Hao Y."/>
            <person name="Liao X.Y."/>
            <person name="Jiang Y.T."/>
            <person name="Sun W.H."/>
            <person name="Chen J."/>
            <person name="Chen Y.Q."/>
            <person name="Ai Y."/>
            <person name="Zhai J.W."/>
            <person name="Wu S.S."/>
            <person name="Zhou Z."/>
            <person name="Hsiao Y.Y."/>
            <person name="Wu W.L."/>
            <person name="Chen Y.Y."/>
            <person name="Lin Y.F."/>
            <person name="Hsu J.L."/>
            <person name="Li C.Y."/>
            <person name="Wang Z.W."/>
            <person name="Zhao X."/>
            <person name="Zhong W.Y."/>
            <person name="Ma X.K."/>
            <person name="Ma L."/>
            <person name="Huang J."/>
            <person name="Chen G.Z."/>
            <person name="Huang M.Z."/>
            <person name="Huang L."/>
            <person name="Peng D.H."/>
            <person name="Luo Y.B."/>
            <person name="Zou S.Q."/>
            <person name="Chen S.P."/>
            <person name="Lan S."/>
            <person name="Tsai W.C."/>
            <person name="Van de Peer Y."/>
            <person name="Liu Z.J."/>
        </authorList>
    </citation>
    <scope>NUCLEOTIDE SEQUENCE [LARGE SCALE GENOMIC DNA]</scope>
    <source>
        <strain evidence="1">Lor287</strain>
    </source>
</reference>
<protein>
    <submittedName>
        <fullName evidence="1">Uncharacterized protein</fullName>
    </submittedName>
</protein>
<evidence type="ECO:0000313" key="2">
    <source>
        <dbReference type="Proteomes" id="UP001418222"/>
    </source>
</evidence>
<dbReference type="Proteomes" id="UP001418222">
    <property type="component" value="Unassembled WGS sequence"/>
</dbReference>
<name>A0AAP0BJ99_9ASPA</name>
<proteinExistence type="predicted"/>
<dbReference type="AlphaFoldDB" id="A0AAP0BJ99"/>